<dbReference type="Pfam" id="PF00069">
    <property type="entry name" value="Pkinase"/>
    <property type="match status" value="1"/>
</dbReference>
<dbReference type="SMART" id="SM00220">
    <property type="entry name" value="S_TKc"/>
    <property type="match status" value="1"/>
</dbReference>
<dbReference type="Gene3D" id="1.10.510.10">
    <property type="entry name" value="Transferase(Phosphotransferase) domain 1"/>
    <property type="match status" value="1"/>
</dbReference>
<evidence type="ECO:0000259" key="3">
    <source>
        <dbReference type="PROSITE" id="PS50011"/>
    </source>
</evidence>
<accession>A0A811KAA4</accession>
<feature type="domain" description="Protein kinase" evidence="3">
    <location>
        <begin position="24"/>
        <end position="293"/>
    </location>
</feature>
<gene>
    <name evidence="4" type="ORF">BOKJ2_LOCUS4470</name>
</gene>
<evidence type="ECO:0000256" key="1">
    <source>
        <dbReference type="ARBA" id="ARBA00012513"/>
    </source>
</evidence>
<sequence>MSQHDESHPAEIQFPLDKLVAGRWRVVRTLGQGGCGIVYEVEDMNNKPQRAALKVEPNNAAGGVLKIEAEVLKQLQDRPYTIRLLQSAKRQDYSFIVLTLCGPDLDNVRELHSLPRFTESTTLRIGIHCLYAIKQLHEIGYIHRDVKPNNMVIGVEKHDRRLVYLIDYGMVRRYASEDHNNKWVLKQPRSNTALRGTLRYCSVNVHKRRDQGRVDDLWSLVYMMAELRGPLPWIKCTREDRLIIMKNKFDTGANHSAMRELDCLKPIVAHLSTCGFGDRPDYLLIFNSIMKQIRAKGYRFSDPYDWETSKETAPNASESSRSEISRNSNDTNTPSTMTAIDGDDKTQNENTPRAEEPATAIERPSILPDTQESLADEALFPHIKARNFLQCPGDIPGKKFTEFYKKSVRRRSRRPTREEKPPSSSNAS</sequence>
<dbReference type="SUPFAM" id="SSF56112">
    <property type="entry name" value="Protein kinase-like (PK-like)"/>
    <property type="match status" value="1"/>
</dbReference>
<evidence type="ECO:0000313" key="4">
    <source>
        <dbReference type="EMBL" id="CAD5212669.1"/>
    </source>
</evidence>
<dbReference type="PROSITE" id="PS50011">
    <property type="entry name" value="PROTEIN_KINASE_DOM"/>
    <property type="match status" value="1"/>
</dbReference>
<name>A0A811KAA4_9BILA</name>
<dbReference type="OrthoDB" id="5979581at2759"/>
<dbReference type="GO" id="GO:0004674">
    <property type="term" value="F:protein serine/threonine kinase activity"/>
    <property type="evidence" value="ECO:0007669"/>
    <property type="project" value="UniProtKB-EC"/>
</dbReference>
<feature type="compositionally biased region" description="Basic and acidic residues" evidence="2">
    <location>
        <begin position="342"/>
        <end position="356"/>
    </location>
</feature>
<proteinExistence type="predicted"/>
<dbReference type="EMBL" id="CAJFDH010000002">
    <property type="protein sequence ID" value="CAD5212669.1"/>
    <property type="molecule type" value="Genomic_DNA"/>
</dbReference>
<feature type="region of interest" description="Disordered" evidence="2">
    <location>
        <begin position="403"/>
        <end position="428"/>
    </location>
</feature>
<comment type="caution">
    <text evidence="4">The sequence shown here is derived from an EMBL/GenBank/DDBJ whole genome shotgun (WGS) entry which is preliminary data.</text>
</comment>
<dbReference type="InterPro" id="IPR050235">
    <property type="entry name" value="CK1_Ser-Thr_kinase"/>
</dbReference>
<feature type="region of interest" description="Disordered" evidence="2">
    <location>
        <begin position="306"/>
        <end position="366"/>
    </location>
</feature>
<dbReference type="PROSITE" id="PS00108">
    <property type="entry name" value="PROTEIN_KINASE_ST"/>
    <property type="match status" value="1"/>
</dbReference>
<reference evidence="4" key="1">
    <citation type="submission" date="2020-09" db="EMBL/GenBank/DDBJ databases">
        <authorList>
            <person name="Kikuchi T."/>
        </authorList>
    </citation>
    <scope>NUCLEOTIDE SEQUENCE</scope>
    <source>
        <strain evidence="4">SH1</strain>
    </source>
</reference>
<dbReference type="PANTHER" id="PTHR11909">
    <property type="entry name" value="CASEIN KINASE-RELATED"/>
    <property type="match status" value="1"/>
</dbReference>
<evidence type="ECO:0000256" key="2">
    <source>
        <dbReference type="SAM" id="MobiDB-lite"/>
    </source>
</evidence>
<dbReference type="EC" id="2.7.11.1" evidence="1"/>
<dbReference type="GO" id="GO:0005524">
    <property type="term" value="F:ATP binding"/>
    <property type="evidence" value="ECO:0007669"/>
    <property type="project" value="InterPro"/>
</dbReference>
<dbReference type="InterPro" id="IPR008271">
    <property type="entry name" value="Ser/Thr_kinase_AS"/>
</dbReference>
<organism evidence="4 5">
    <name type="scientific">Bursaphelenchus okinawaensis</name>
    <dbReference type="NCBI Taxonomy" id="465554"/>
    <lineage>
        <taxon>Eukaryota</taxon>
        <taxon>Metazoa</taxon>
        <taxon>Ecdysozoa</taxon>
        <taxon>Nematoda</taxon>
        <taxon>Chromadorea</taxon>
        <taxon>Rhabditida</taxon>
        <taxon>Tylenchina</taxon>
        <taxon>Tylenchomorpha</taxon>
        <taxon>Aphelenchoidea</taxon>
        <taxon>Aphelenchoididae</taxon>
        <taxon>Bursaphelenchus</taxon>
    </lineage>
</organism>
<dbReference type="Proteomes" id="UP000783686">
    <property type="component" value="Unassembled WGS sequence"/>
</dbReference>
<dbReference type="InterPro" id="IPR011009">
    <property type="entry name" value="Kinase-like_dom_sf"/>
</dbReference>
<dbReference type="EMBL" id="CAJFCW020000002">
    <property type="protein sequence ID" value="CAG9097190.1"/>
    <property type="molecule type" value="Genomic_DNA"/>
</dbReference>
<dbReference type="Proteomes" id="UP000614601">
    <property type="component" value="Unassembled WGS sequence"/>
</dbReference>
<keyword evidence="5" id="KW-1185">Reference proteome</keyword>
<dbReference type="InterPro" id="IPR000719">
    <property type="entry name" value="Prot_kinase_dom"/>
</dbReference>
<protein>
    <recommendedName>
        <fullName evidence="1">non-specific serine/threonine protein kinase</fullName>
        <ecNumber evidence="1">2.7.11.1</ecNumber>
    </recommendedName>
</protein>
<dbReference type="AlphaFoldDB" id="A0A811KAA4"/>
<evidence type="ECO:0000313" key="5">
    <source>
        <dbReference type="Proteomes" id="UP000614601"/>
    </source>
</evidence>